<evidence type="ECO:0000256" key="3">
    <source>
        <dbReference type="ARBA" id="ARBA00007460"/>
    </source>
</evidence>
<dbReference type="Proteomes" id="UP000664859">
    <property type="component" value="Unassembled WGS sequence"/>
</dbReference>
<keyword evidence="7" id="KW-0969">Cilium</keyword>
<evidence type="ECO:0000256" key="2">
    <source>
        <dbReference type="ARBA" id="ARBA00004496"/>
    </source>
</evidence>
<evidence type="ECO:0000313" key="11">
    <source>
        <dbReference type="EMBL" id="KAG5179768.1"/>
    </source>
</evidence>
<evidence type="ECO:0000313" key="12">
    <source>
        <dbReference type="Proteomes" id="UP000664859"/>
    </source>
</evidence>
<evidence type="ECO:0000256" key="8">
    <source>
        <dbReference type="ARBA" id="ARBA00023273"/>
    </source>
</evidence>
<gene>
    <name evidence="11" type="ORF">JKP88DRAFT_273601</name>
</gene>
<dbReference type="OrthoDB" id="302784at2759"/>
<evidence type="ECO:0000256" key="9">
    <source>
        <dbReference type="ARBA" id="ARBA00031593"/>
    </source>
</evidence>
<evidence type="ECO:0000256" key="7">
    <source>
        <dbReference type="ARBA" id="ARBA00023069"/>
    </source>
</evidence>
<comment type="similarity">
    <text evidence="3">Belongs to the CFAP36 family.</text>
</comment>
<dbReference type="GO" id="GO:0005930">
    <property type="term" value="C:axoneme"/>
    <property type="evidence" value="ECO:0007669"/>
    <property type="project" value="TreeGrafter"/>
</dbReference>
<sequence length="173" mass="19547">MDCKWEGKDGEVADDACALGLRGESKDDPQGAKASSQDIVTQVQQFFYENDDFANKFEAFVADNSHIVDLSSEENKLEYTRVYNKFQDLFEAELEGFIRDRGWSVAAFCELRERLEGFIRDRGWSVAAFCELLRAANDRDPLSSEAIFGQIVAATADFDMMREAARAQASDRK</sequence>
<dbReference type="PANTHER" id="PTHR21532:SF0">
    <property type="entry name" value="CILIA- AND FLAGELLA-ASSOCIATED PROTEIN 36"/>
    <property type="match status" value="1"/>
</dbReference>
<proteinExistence type="inferred from homology"/>
<dbReference type="Pfam" id="PF11527">
    <property type="entry name" value="ARL2_Bind_BART"/>
    <property type="match status" value="1"/>
</dbReference>
<name>A0A836CC87_9STRA</name>
<keyword evidence="12" id="KW-1185">Reference proteome</keyword>
<accession>A0A836CC87</accession>
<reference evidence="11" key="1">
    <citation type="submission" date="2021-02" db="EMBL/GenBank/DDBJ databases">
        <title>First Annotated Genome of the Yellow-green Alga Tribonema minus.</title>
        <authorList>
            <person name="Mahan K.M."/>
        </authorList>
    </citation>
    <scope>NUCLEOTIDE SEQUENCE</scope>
    <source>
        <strain evidence="11">UTEX B ZZ1240</strain>
    </source>
</reference>
<feature type="domain" description="BART" evidence="10">
    <location>
        <begin position="37"/>
        <end position="112"/>
    </location>
</feature>
<dbReference type="InterPro" id="IPR023379">
    <property type="entry name" value="BART_dom"/>
</dbReference>
<evidence type="ECO:0000256" key="6">
    <source>
        <dbReference type="ARBA" id="ARBA00023054"/>
    </source>
</evidence>
<dbReference type="InterPro" id="IPR042541">
    <property type="entry name" value="BART_sf"/>
</dbReference>
<evidence type="ECO:0000259" key="10">
    <source>
        <dbReference type="Pfam" id="PF11527"/>
    </source>
</evidence>
<protein>
    <recommendedName>
        <fullName evidence="4">Cilia- and flagella-associated protein 36</fullName>
    </recommendedName>
    <alternativeName>
        <fullName evidence="9">Coiled-coil domain-containing protein 104</fullName>
    </alternativeName>
</protein>
<evidence type="ECO:0000256" key="4">
    <source>
        <dbReference type="ARBA" id="ARBA00021815"/>
    </source>
</evidence>
<dbReference type="Gene3D" id="1.20.1520.10">
    <property type="entry name" value="ADP-ribosylation factor-like 2-binding protein, domain"/>
    <property type="match status" value="1"/>
</dbReference>
<dbReference type="GO" id="GO:0097546">
    <property type="term" value="C:ciliary base"/>
    <property type="evidence" value="ECO:0007669"/>
    <property type="project" value="TreeGrafter"/>
</dbReference>
<evidence type="ECO:0000256" key="1">
    <source>
        <dbReference type="ARBA" id="ARBA00004138"/>
    </source>
</evidence>
<dbReference type="PANTHER" id="PTHR21532">
    <property type="entry name" value="PHOSPHODIESTERASE HL"/>
    <property type="match status" value="1"/>
</dbReference>
<dbReference type="EMBL" id="JAFCMP010000445">
    <property type="protein sequence ID" value="KAG5179768.1"/>
    <property type="molecule type" value="Genomic_DNA"/>
</dbReference>
<evidence type="ECO:0000256" key="5">
    <source>
        <dbReference type="ARBA" id="ARBA00022490"/>
    </source>
</evidence>
<comment type="subcellular location">
    <subcellularLocation>
        <location evidence="1">Cell projection</location>
        <location evidence="1">Cilium</location>
    </subcellularLocation>
    <subcellularLocation>
        <location evidence="2">Cytoplasm</location>
    </subcellularLocation>
</comment>
<keyword evidence="6" id="KW-0175">Coiled coil</keyword>
<dbReference type="AlphaFoldDB" id="A0A836CC87"/>
<organism evidence="11 12">
    <name type="scientific">Tribonema minus</name>
    <dbReference type="NCBI Taxonomy" id="303371"/>
    <lineage>
        <taxon>Eukaryota</taxon>
        <taxon>Sar</taxon>
        <taxon>Stramenopiles</taxon>
        <taxon>Ochrophyta</taxon>
        <taxon>PX clade</taxon>
        <taxon>Xanthophyceae</taxon>
        <taxon>Tribonematales</taxon>
        <taxon>Tribonemataceae</taxon>
        <taxon>Tribonema</taxon>
    </lineage>
</organism>
<keyword evidence="8" id="KW-0966">Cell projection</keyword>
<dbReference type="InterPro" id="IPR038888">
    <property type="entry name" value="CFAP36"/>
</dbReference>
<comment type="caution">
    <text evidence="11">The sequence shown here is derived from an EMBL/GenBank/DDBJ whole genome shotgun (WGS) entry which is preliminary data.</text>
</comment>
<keyword evidence="5" id="KW-0963">Cytoplasm</keyword>